<dbReference type="EMBL" id="MSCM01000002">
    <property type="protein sequence ID" value="PQJ77376.1"/>
    <property type="molecule type" value="Genomic_DNA"/>
</dbReference>
<accession>A0A2S7WIW1</accession>
<reference evidence="1 2" key="1">
    <citation type="submission" date="2016-12" db="EMBL/GenBank/DDBJ databases">
        <title>Trade-off between light-utilization and light-protection in marine flavobacteria.</title>
        <authorList>
            <person name="Kumagai Y."/>
            <person name="Yoshizawa S."/>
            <person name="Kogure K."/>
            <person name="Iwasaki W."/>
        </authorList>
    </citation>
    <scope>NUCLEOTIDE SEQUENCE [LARGE SCALE GENOMIC DNA]</scope>
    <source>
        <strain evidence="1 2">ATCC 43844</strain>
    </source>
</reference>
<keyword evidence="2" id="KW-1185">Reference proteome</keyword>
<sequence>MQENPLEPLNSFIIGLLFNFCFETDLHFGQAFINFNVLKEAYNILKTFNRAQIIIFINQNKNQF</sequence>
<dbReference type="AlphaFoldDB" id="A0A2S7WIW1"/>
<evidence type="ECO:0000313" key="2">
    <source>
        <dbReference type="Proteomes" id="UP000239068"/>
    </source>
</evidence>
<organism evidence="1 2">
    <name type="scientific">Polaribacter glomeratus</name>
    <dbReference type="NCBI Taxonomy" id="102"/>
    <lineage>
        <taxon>Bacteria</taxon>
        <taxon>Pseudomonadati</taxon>
        <taxon>Bacteroidota</taxon>
        <taxon>Flavobacteriia</taxon>
        <taxon>Flavobacteriales</taxon>
        <taxon>Flavobacteriaceae</taxon>
    </lineage>
</organism>
<protein>
    <submittedName>
        <fullName evidence="1">Uncharacterized protein</fullName>
    </submittedName>
</protein>
<comment type="caution">
    <text evidence="1">The sequence shown here is derived from an EMBL/GenBank/DDBJ whole genome shotgun (WGS) entry which is preliminary data.</text>
</comment>
<evidence type="ECO:0000313" key="1">
    <source>
        <dbReference type="EMBL" id="PQJ77376.1"/>
    </source>
</evidence>
<gene>
    <name evidence="1" type="ORF">BTO16_16225</name>
</gene>
<name>A0A2S7WIW1_9FLAO</name>
<dbReference type="Proteomes" id="UP000239068">
    <property type="component" value="Unassembled WGS sequence"/>
</dbReference>
<proteinExistence type="predicted"/>